<keyword evidence="1" id="KW-0732">Signal</keyword>
<dbReference type="EMBL" id="NHYD01001073">
    <property type="protein sequence ID" value="PPQ92251.1"/>
    <property type="molecule type" value="Genomic_DNA"/>
</dbReference>
<dbReference type="Proteomes" id="UP000283269">
    <property type="component" value="Unassembled WGS sequence"/>
</dbReference>
<protein>
    <submittedName>
        <fullName evidence="2">Uncharacterized protein</fullName>
    </submittedName>
</protein>
<proteinExistence type="predicted"/>
<evidence type="ECO:0000313" key="3">
    <source>
        <dbReference type="Proteomes" id="UP000283269"/>
    </source>
</evidence>
<dbReference type="AlphaFoldDB" id="A0A409XNE3"/>
<sequence length="153" mass="16494">MYFSSLITSLALMACLSASARGATIVGYGSTSCDGSVGDTVQCDGSCHSFTDRHSLKVSTFSLKAIKFKLLTLAEVETTVSHSMNSRLACMRLRKCGMPLLPQTNVITLTLGDPSNRSNAHLLLFASLELLDKLGWLVSPLGSVWTGIIHYYT</sequence>
<accession>A0A409XNE3</accession>
<dbReference type="OrthoDB" id="5429515at2759"/>
<evidence type="ECO:0000313" key="2">
    <source>
        <dbReference type="EMBL" id="PPQ92251.1"/>
    </source>
</evidence>
<comment type="caution">
    <text evidence="2">The sequence shown here is derived from an EMBL/GenBank/DDBJ whole genome shotgun (WGS) entry which is preliminary data.</text>
</comment>
<evidence type="ECO:0000256" key="1">
    <source>
        <dbReference type="SAM" id="SignalP"/>
    </source>
</evidence>
<gene>
    <name evidence="2" type="ORF">CVT25_008933</name>
</gene>
<reference evidence="2 3" key="1">
    <citation type="journal article" date="2018" name="Evol. Lett.">
        <title>Horizontal gene cluster transfer increased hallucinogenic mushroom diversity.</title>
        <authorList>
            <person name="Reynolds H.T."/>
            <person name="Vijayakumar V."/>
            <person name="Gluck-Thaler E."/>
            <person name="Korotkin H.B."/>
            <person name="Matheny P.B."/>
            <person name="Slot J.C."/>
        </authorList>
    </citation>
    <scope>NUCLEOTIDE SEQUENCE [LARGE SCALE GENOMIC DNA]</scope>
    <source>
        <strain evidence="2 3">2631</strain>
    </source>
</reference>
<dbReference type="InParanoid" id="A0A409XNE3"/>
<keyword evidence="3" id="KW-1185">Reference proteome</keyword>
<organism evidence="2 3">
    <name type="scientific">Psilocybe cyanescens</name>
    <dbReference type="NCBI Taxonomy" id="93625"/>
    <lineage>
        <taxon>Eukaryota</taxon>
        <taxon>Fungi</taxon>
        <taxon>Dikarya</taxon>
        <taxon>Basidiomycota</taxon>
        <taxon>Agaricomycotina</taxon>
        <taxon>Agaricomycetes</taxon>
        <taxon>Agaricomycetidae</taxon>
        <taxon>Agaricales</taxon>
        <taxon>Agaricineae</taxon>
        <taxon>Strophariaceae</taxon>
        <taxon>Psilocybe</taxon>
    </lineage>
</organism>
<feature type="chain" id="PRO_5019458843" evidence="1">
    <location>
        <begin position="23"/>
        <end position="153"/>
    </location>
</feature>
<feature type="signal peptide" evidence="1">
    <location>
        <begin position="1"/>
        <end position="22"/>
    </location>
</feature>
<name>A0A409XNE3_PSICY</name>